<proteinExistence type="predicted"/>
<evidence type="ECO:0000313" key="1">
    <source>
        <dbReference type="EMBL" id="KAJ3556966.1"/>
    </source>
</evidence>
<organism evidence="1 2">
    <name type="scientific">Phlebia brevispora</name>
    <dbReference type="NCBI Taxonomy" id="194682"/>
    <lineage>
        <taxon>Eukaryota</taxon>
        <taxon>Fungi</taxon>
        <taxon>Dikarya</taxon>
        <taxon>Basidiomycota</taxon>
        <taxon>Agaricomycotina</taxon>
        <taxon>Agaricomycetes</taxon>
        <taxon>Polyporales</taxon>
        <taxon>Meruliaceae</taxon>
        <taxon>Phlebia</taxon>
    </lineage>
</organism>
<dbReference type="EMBL" id="JANHOG010000196">
    <property type="protein sequence ID" value="KAJ3556966.1"/>
    <property type="molecule type" value="Genomic_DNA"/>
</dbReference>
<comment type="caution">
    <text evidence="1">The sequence shown here is derived from an EMBL/GenBank/DDBJ whole genome shotgun (WGS) entry which is preliminary data.</text>
</comment>
<name>A0ACC1TAY4_9APHY</name>
<gene>
    <name evidence="1" type="ORF">NM688_g1739</name>
</gene>
<sequence length="81" mass="9399">MEGQHGSHDQRNLPWVGHANFNFNQDLWMIPEAVCYRLHLPSLYRNRGHHKIPTSISTNMRKTHRWQATPARTTAAADINP</sequence>
<keyword evidence="2" id="KW-1185">Reference proteome</keyword>
<accession>A0ACC1TAY4</accession>
<dbReference type="Proteomes" id="UP001148662">
    <property type="component" value="Unassembled WGS sequence"/>
</dbReference>
<reference evidence="1" key="1">
    <citation type="submission" date="2022-07" db="EMBL/GenBank/DDBJ databases">
        <title>Genome Sequence of Phlebia brevispora.</title>
        <authorList>
            <person name="Buettner E."/>
        </authorList>
    </citation>
    <scope>NUCLEOTIDE SEQUENCE</scope>
    <source>
        <strain evidence="1">MPL23</strain>
    </source>
</reference>
<protein>
    <submittedName>
        <fullName evidence="1">Uncharacterized protein</fullName>
    </submittedName>
</protein>
<evidence type="ECO:0000313" key="2">
    <source>
        <dbReference type="Proteomes" id="UP001148662"/>
    </source>
</evidence>